<dbReference type="InterPro" id="IPR002347">
    <property type="entry name" value="SDR_fam"/>
</dbReference>
<comment type="similarity">
    <text evidence="1">Belongs to the short-chain dehydrogenases/reductases (SDR) family.</text>
</comment>
<proteinExistence type="inferred from homology"/>
<organism evidence="3 4">
    <name type="scientific">Mesorhizobium sanjuanii</name>
    <dbReference type="NCBI Taxonomy" id="2037900"/>
    <lineage>
        <taxon>Bacteria</taxon>
        <taxon>Pseudomonadati</taxon>
        <taxon>Pseudomonadota</taxon>
        <taxon>Alphaproteobacteria</taxon>
        <taxon>Hyphomicrobiales</taxon>
        <taxon>Phyllobacteriaceae</taxon>
        <taxon>Mesorhizobium</taxon>
    </lineage>
</organism>
<dbReference type="Gene3D" id="3.40.50.720">
    <property type="entry name" value="NAD(P)-binding Rossmann-like Domain"/>
    <property type="match status" value="1"/>
</dbReference>
<dbReference type="PRINTS" id="PR00081">
    <property type="entry name" value="GDHRDH"/>
</dbReference>
<dbReference type="AlphaFoldDB" id="A0A2A6FDB2"/>
<dbReference type="InterPro" id="IPR036291">
    <property type="entry name" value="NAD(P)-bd_dom_sf"/>
</dbReference>
<dbReference type="Proteomes" id="UP000219182">
    <property type="component" value="Unassembled WGS sequence"/>
</dbReference>
<evidence type="ECO:0000313" key="3">
    <source>
        <dbReference type="EMBL" id="PDQ19715.1"/>
    </source>
</evidence>
<dbReference type="Pfam" id="PF13561">
    <property type="entry name" value="adh_short_C2"/>
    <property type="match status" value="1"/>
</dbReference>
<gene>
    <name evidence="3" type="ORF">CN311_18035</name>
</gene>
<comment type="caution">
    <text evidence="3">The sequence shown here is derived from an EMBL/GenBank/DDBJ whole genome shotgun (WGS) entry which is preliminary data.</text>
</comment>
<dbReference type="PANTHER" id="PTHR43639">
    <property type="entry name" value="OXIDOREDUCTASE, SHORT-CHAIN DEHYDROGENASE/REDUCTASE FAMILY (AFU_ORTHOLOGUE AFUA_5G02870)"/>
    <property type="match status" value="1"/>
</dbReference>
<dbReference type="CDD" id="cd05233">
    <property type="entry name" value="SDR_c"/>
    <property type="match status" value="1"/>
</dbReference>
<evidence type="ECO:0000256" key="2">
    <source>
        <dbReference type="ARBA" id="ARBA00023002"/>
    </source>
</evidence>
<protein>
    <submittedName>
        <fullName evidence="3">3-oxoacyl-ACP reductase</fullName>
    </submittedName>
</protein>
<name>A0A2A6FDB2_9HYPH</name>
<dbReference type="PRINTS" id="PR00080">
    <property type="entry name" value="SDRFAMILY"/>
</dbReference>
<sequence>MRWRGWRLQTKSPRQHFSWQATWPAASAGNCFPSMPASPDPIWTIASLELEPLMPDLDGKTILVTGASKGIGASIARIAGEAGAFVIAHYGSDLPGAEAALATVPAERKRFVQADLHDLDAAERLWDEAQAWRGRIDVFVNNAAIMRWNGGVDEDDETWDAVWAETLQVNVLAPARLVRRAVKHYLASGGGILVTISSWGAQRGVTNPATMAYAASKAAVKAMAQTIARAHARDNILTYIIAPGVVGTQMSEAFAATQGGTEKVFAGLAMGEWVPPDDIGHLVAFLATGKSRHLSGATLDVNGATYIR</sequence>
<evidence type="ECO:0000256" key="1">
    <source>
        <dbReference type="ARBA" id="ARBA00006484"/>
    </source>
</evidence>
<dbReference type="GO" id="GO:0016491">
    <property type="term" value="F:oxidoreductase activity"/>
    <property type="evidence" value="ECO:0007669"/>
    <property type="project" value="UniProtKB-KW"/>
</dbReference>
<keyword evidence="2" id="KW-0560">Oxidoreductase</keyword>
<keyword evidence="4" id="KW-1185">Reference proteome</keyword>
<dbReference type="PANTHER" id="PTHR43639:SF1">
    <property type="entry name" value="SHORT-CHAIN DEHYDROGENASE_REDUCTASE FAMILY PROTEIN"/>
    <property type="match status" value="1"/>
</dbReference>
<dbReference type="SUPFAM" id="SSF51735">
    <property type="entry name" value="NAD(P)-binding Rossmann-fold domains"/>
    <property type="match status" value="1"/>
</dbReference>
<reference evidence="3 4" key="1">
    <citation type="submission" date="2017-09" db="EMBL/GenBank/DDBJ databases">
        <title>Mesorhizobum sanjuanii sp. nov. isolated from nodules of Lotus tenuis in saline-alkaline lowlands of Flooding Pampa.</title>
        <authorList>
            <person name="Sannazzaro A.I."/>
            <person name="Torres Tejerizo G.A."/>
            <person name="Fontana F."/>
            <person name="Cumpa Velazquez L.M."/>
            <person name="Hansen L."/>
            <person name="Pistorio M."/>
            <person name="Estrella M.J."/>
        </authorList>
    </citation>
    <scope>NUCLEOTIDE SEQUENCE [LARGE SCALE GENOMIC DNA]</scope>
    <source>
        <strain evidence="3 4">BSA136</strain>
    </source>
</reference>
<accession>A0A2A6FDB2</accession>
<dbReference type="EMBL" id="NWQG01000112">
    <property type="protein sequence ID" value="PDQ19715.1"/>
    <property type="molecule type" value="Genomic_DNA"/>
</dbReference>
<evidence type="ECO:0000313" key="4">
    <source>
        <dbReference type="Proteomes" id="UP000219182"/>
    </source>
</evidence>